<name>A0AAU8I620_9XANT</name>
<dbReference type="RefSeq" id="WP_242161221.1">
    <property type="nucleotide sequence ID" value="NZ_CP131914.1"/>
</dbReference>
<dbReference type="GO" id="GO:0003723">
    <property type="term" value="F:RNA binding"/>
    <property type="evidence" value="ECO:0007669"/>
    <property type="project" value="InterPro"/>
</dbReference>
<accession>A0AAU8I620</accession>
<dbReference type="Gene3D" id="3.10.450.30">
    <property type="entry name" value="Microbial ribonucleases"/>
    <property type="match status" value="1"/>
</dbReference>
<dbReference type="Proteomes" id="UP001430647">
    <property type="component" value="Unassembled WGS sequence"/>
</dbReference>
<keyword evidence="2" id="KW-0378">Hydrolase</keyword>
<sequence length="129" mass="13713">MHRPISYALLAALLASTQAQAQKAPPACSALPAYVRDAARDMAYCITMANPIAACGSTQVDVQVFGNAEGRLPKAGKGQTYYEGKARRDPGGAAGTYRLVFLATDGKAKSTIAQRYYSADHYTTFCAVQ</sequence>
<dbReference type="InterPro" id="IPR000026">
    <property type="entry name" value="N1-like"/>
</dbReference>
<evidence type="ECO:0000256" key="1">
    <source>
        <dbReference type="ARBA" id="ARBA00022722"/>
    </source>
</evidence>
<dbReference type="KEGG" id="xin:Q7W82_00300"/>
<feature type="signal peptide" evidence="3">
    <location>
        <begin position="1"/>
        <end position="21"/>
    </location>
</feature>
<feature type="chain" id="PRO_5043459575" evidence="3">
    <location>
        <begin position="22"/>
        <end position="129"/>
    </location>
</feature>
<evidence type="ECO:0000313" key="6">
    <source>
        <dbReference type="Proteomes" id="UP001430647"/>
    </source>
</evidence>
<proteinExistence type="predicted"/>
<evidence type="ECO:0000313" key="5">
    <source>
        <dbReference type="EMBL" id="XCI80650.1"/>
    </source>
</evidence>
<reference evidence="4 6" key="1">
    <citation type="journal article" date="2022" name="Curr. Microbiol.">
        <title>Xanthomonas indica sp. nov., a Novel Member of Non-Pathogenic Xanthomonas Community from Healthy Rice Seeds.</title>
        <authorList>
            <person name="Rana R."/>
            <person name="Madhavan V.N."/>
            <person name="Saroha T."/>
            <person name="Bansal K."/>
            <person name="Kaur A."/>
            <person name="Sonti R.V."/>
            <person name="Patel H.K."/>
            <person name="Patil P.B."/>
        </authorList>
    </citation>
    <scope>NUCLEOTIDE SEQUENCE [LARGE SCALE GENOMIC DNA]</scope>
    <source>
        <strain evidence="4 6">PPL560</strain>
    </source>
</reference>
<reference evidence="5" key="3">
    <citation type="submission" date="2023-08" db="EMBL/GenBank/DDBJ databases">
        <title>Complete genome sequence of Xanthomonas indica.</title>
        <authorList>
            <person name="Patil P.B."/>
            <person name="Rana R."/>
        </authorList>
    </citation>
    <scope>NUCLEOTIDE SEQUENCE</scope>
    <source>
        <strain evidence="5">PPL560</strain>
    </source>
</reference>
<gene>
    <name evidence="4" type="ORF">L3V74_18695</name>
    <name evidence="5" type="ORF">Q7W82_00300</name>
</gene>
<protein>
    <submittedName>
        <fullName evidence="5">Ribonuclease domain-containing protein</fullName>
    </submittedName>
</protein>
<organism evidence="5">
    <name type="scientific">Xanthomonas indica</name>
    <dbReference type="NCBI Taxonomy" id="2912242"/>
    <lineage>
        <taxon>Bacteria</taxon>
        <taxon>Pseudomonadati</taxon>
        <taxon>Pseudomonadota</taxon>
        <taxon>Gammaproteobacteria</taxon>
        <taxon>Lysobacterales</taxon>
        <taxon>Lysobacteraceae</taxon>
        <taxon>Xanthomonas</taxon>
    </lineage>
</organism>
<evidence type="ECO:0000256" key="2">
    <source>
        <dbReference type="ARBA" id="ARBA00022801"/>
    </source>
</evidence>
<dbReference type="AlphaFoldDB" id="A0AAU8I620"/>
<evidence type="ECO:0000313" key="4">
    <source>
        <dbReference type="EMBL" id="MCI2263563.1"/>
    </source>
</evidence>
<keyword evidence="1" id="KW-0540">Nuclease</keyword>
<reference evidence="4" key="2">
    <citation type="submission" date="2022-01" db="EMBL/GenBank/DDBJ databases">
        <authorList>
            <person name="Rana R."/>
            <person name="Patil P.B."/>
        </authorList>
    </citation>
    <scope>NUCLEOTIDE SEQUENCE</scope>
    <source>
        <strain evidence="4">PPL560</strain>
    </source>
</reference>
<dbReference type="EMBL" id="CP131914">
    <property type="protein sequence ID" value="XCI80650.1"/>
    <property type="molecule type" value="Genomic_DNA"/>
</dbReference>
<dbReference type="EMBL" id="JAKJPQ010000018">
    <property type="protein sequence ID" value="MCI2263563.1"/>
    <property type="molecule type" value="Genomic_DNA"/>
</dbReference>
<evidence type="ECO:0000256" key="3">
    <source>
        <dbReference type="SAM" id="SignalP"/>
    </source>
</evidence>
<dbReference type="GO" id="GO:0016787">
    <property type="term" value="F:hydrolase activity"/>
    <property type="evidence" value="ECO:0007669"/>
    <property type="project" value="UniProtKB-KW"/>
</dbReference>
<dbReference type="Pfam" id="PF00545">
    <property type="entry name" value="Ribonuclease"/>
    <property type="match status" value="1"/>
</dbReference>
<dbReference type="SUPFAM" id="SSF53933">
    <property type="entry name" value="Microbial ribonucleases"/>
    <property type="match status" value="1"/>
</dbReference>
<keyword evidence="6" id="KW-1185">Reference proteome</keyword>
<dbReference type="GO" id="GO:0004521">
    <property type="term" value="F:RNA endonuclease activity"/>
    <property type="evidence" value="ECO:0007669"/>
    <property type="project" value="InterPro"/>
</dbReference>
<dbReference type="InterPro" id="IPR016191">
    <property type="entry name" value="Ribonuclease/ribotoxin"/>
</dbReference>
<keyword evidence="3" id="KW-0732">Signal</keyword>